<evidence type="ECO:0000313" key="2">
    <source>
        <dbReference type="EMBL" id="TXC85458.1"/>
    </source>
</evidence>
<dbReference type="OrthoDB" id="1112363at2"/>
<dbReference type="Proteomes" id="UP000321168">
    <property type="component" value="Unassembled WGS sequence"/>
</dbReference>
<dbReference type="RefSeq" id="WP_147012915.1">
    <property type="nucleotide sequence ID" value="NZ_VORB01000001.1"/>
</dbReference>
<sequence>MTRFLLGCFLLIGFIAKAQVDTTSNEEEDFDFSDFELATEPAKAFCNNKVLGQLPTTLVGIQYNFQSGHAFTPGNLVAQPEDEIAEQNDIQATHGFTFTTNLPLISRNNILINANVVYDEQHYSFKNPVGNHPLARSINQNGLRSLNTLFTVFKPLNANRFILGQIGFGLNGNYAFGEFQSLNTLRVPVAALYGWKPSDKLMYAVGLSRTYLGGALNYVPIFYYYRTFDNEKWGLEALLPARALLRYRFNTQSVLSFGFNVVGNTYRLGDFAQLSNQVGNDAARNTLMQANGVELKRSEILLGLRYQKAVSGFFWLTVESGLRINYSYELDEGGDFARPFGNDKPYYIENELGNPLYFQIGISYVSP</sequence>
<proteinExistence type="predicted"/>
<evidence type="ECO:0000313" key="3">
    <source>
        <dbReference type="Proteomes" id="UP000321168"/>
    </source>
</evidence>
<dbReference type="AlphaFoldDB" id="A0A5C6VPY4"/>
<comment type="caution">
    <text evidence="2">The sequence shown here is derived from an EMBL/GenBank/DDBJ whole genome shotgun (WGS) entry which is preliminary data.</text>
</comment>
<feature type="signal peptide" evidence="1">
    <location>
        <begin position="1"/>
        <end position="18"/>
    </location>
</feature>
<dbReference type="EMBL" id="VORB01000001">
    <property type="protein sequence ID" value="TXC85458.1"/>
    <property type="molecule type" value="Genomic_DNA"/>
</dbReference>
<keyword evidence="1" id="KW-0732">Signal</keyword>
<gene>
    <name evidence="2" type="ORF">FRX97_02180</name>
</gene>
<evidence type="ECO:0000256" key="1">
    <source>
        <dbReference type="SAM" id="SignalP"/>
    </source>
</evidence>
<keyword evidence="3" id="KW-1185">Reference proteome</keyword>
<organism evidence="2 3">
    <name type="scientific">Luteibaculum oceani</name>
    <dbReference type="NCBI Taxonomy" id="1294296"/>
    <lineage>
        <taxon>Bacteria</taxon>
        <taxon>Pseudomonadati</taxon>
        <taxon>Bacteroidota</taxon>
        <taxon>Flavobacteriia</taxon>
        <taxon>Flavobacteriales</taxon>
        <taxon>Luteibaculaceae</taxon>
        <taxon>Luteibaculum</taxon>
    </lineage>
</organism>
<feature type="chain" id="PRO_5022901690" evidence="1">
    <location>
        <begin position="19"/>
        <end position="367"/>
    </location>
</feature>
<accession>A0A5C6VPY4</accession>
<reference evidence="2 3" key="1">
    <citation type="submission" date="2019-08" db="EMBL/GenBank/DDBJ databases">
        <title>Genome of Luteibaculum oceani JCM 18817.</title>
        <authorList>
            <person name="Bowman J.P."/>
        </authorList>
    </citation>
    <scope>NUCLEOTIDE SEQUENCE [LARGE SCALE GENOMIC DNA]</scope>
    <source>
        <strain evidence="2 3">JCM 18817</strain>
    </source>
</reference>
<name>A0A5C6VPY4_9FLAO</name>
<protein>
    <submittedName>
        <fullName evidence="2">Uncharacterized protein</fullName>
    </submittedName>
</protein>